<dbReference type="GO" id="GO:0030687">
    <property type="term" value="C:preribosome, large subunit precursor"/>
    <property type="evidence" value="ECO:0007669"/>
    <property type="project" value="TreeGrafter"/>
</dbReference>
<dbReference type="GeneID" id="108683156"/>
<dbReference type="OMA" id="KDYTVMT"/>
<evidence type="ECO:0000259" key="2">
    <source>
        <dbReference type="PROSITE" id="PS50833"/>
    </source>
</evidence>
<feature type="compositionally biased region" description="Basic residues" evidence="1">
    <location>
        <begin position="1"/>
        <end position="14"/>
    </location>
</feature>
<feature type="region of interest" description="Disordered" evidence="1">
    <location>
        <begin position="1"/>
        <end position="25"/>
    </location>
</feature>
<dbReference type="InterPro" id="IPR045112">
    <property type="entry name" value="PPAN-like"/>
</dbReference>
<organism evidence="3 4">
    <name type="scientific">Hyalella azteca</name>
    <name type="common">Amphipod</name>
    <dbReference type="NCBI Taxonomy" id="294128"/>
    <lineage>
        <taxon>Eukaryota</taxon>
        <taxon>Metazoa</taxon>
        <taxon>Ecdysozoa</taxon>
        <taxon>Arthropoda</taxon>
        <taxon>Crustacea</taxon>
        <taxon>Multicrustacea</taxon>
        <taxon>Malacostraca</taxon>
        <taxon>Eumalacostraca</taxon>
        <taxon>Peracarida</taxon>
        <taxon>Amphipoda</taxon>
        <taxon>Senticaudata</taxon>
        <taxon>Talitrida</taxon>
        <taxon>Talitroidea</taxon>
        <taxon>Hyalellidae</taxon>
        <taxon>Hyalella</taxon>
    </lineage>
</organism>
<dbReference type="SMART" id="SM00879">
    <property type="entry name" value="Brix"/>
    <property type="match status" value="1"/>
</dbReference>
<dbReference type="RefSeq" id="XP_018027930.1">
    <property type="nucleotide sequence ID" value="XM_018172441.2"/>
</dbReference>
<name>A0A8B7PPK9_HYAAZ</name>
<sequence>MGLRSNKKKRRQKKSPTAVSSSAQREVAKGPRILVIKRGTVGLGVQQLLNDVQTMLAPSVIQSIKVLRSSRVKDLVKASGPLHITHTIIFTRTSEGAYMKLCTMPSGPTITFMICQYSLMKDVRASQKRPTSLPPIPRLTPPCLMMNNLQPDAGPKHMQLVAASMLQIFPKILPDQSSCENIKRCCLLYYDPATELLDFRHYAIHLASSTSSKLISVLINKNKIPDLHKFESIEDALDKDGLASDSEYEEDSKVDLKHLLQGRESKKPRAQQNAVKLKDAGPRFTLKVHKIETGLLSGDVLYHQTITVSPEEAEQRKQRRLKKLQLKAERKKQQDENIERKKAAAAEHKQRCLSGMPAEMQKKTKINKGNDESGDDEAAEGYESEDEDEEQYFKDAVGQDPDIRGCTLLNFTSSIARENFC</sequence>
<keyword evidence="3" id="KW-1185">Reference proteome</keyword>
<feature type="compositionally biased region" description="Acidic residues" evidence="1">
    <location>
        <begin position="372"/>
        <end position="390"/>
    </location>
</feature>
<feature type="domain" description="Brix" evidence="2">
    <location>
        <begin position="31"/>
        <end position="297"/>
    </location>
</feature>
<evidence type="ECO:0000313" key="4">
    <source>
        <dbReference type="RefSeq" id="XP_018027930.1"/>
    </source>
</evidence>
<feature type="compositionally biased region" description="Basic and acidic residues" evidence="1">
    <location>
        <begin position="326"/>
        <end position="350"/>
    </location>
</feature>
<feature type="region of interest" description="Disordered" evidence="1">
    <location>
        <begin position="325"/>
        <end position="392"/>
    </location>
</feature>
<dbReference type="AlphaFoldDB" id="A0A8B7PPK9"/>
<dbReference type="InterPro" id="IPR007109">
    <property type="entry name" value="Brix"/>
</dbReference>
<feature type="compositionally biased region" description="Polar residues" evidence="1">
    <location>
        <begin position="15"/>
        <end position="24"/>
    </location>
</feature>
<dbReference type="KEGG" id="hazt:108683156"/>
<evidence type="ECO:0000256" key="1">
    <source>
        <dbReference type="SAM" id="MobiDB-lite"/>
    </source>
</evidence>
<reference evidence="4" key="1">
    <citation type="submission" date="2025-08" db="UniProtKB">
        <authorList>
            <consortium name="RefSeq"/>
        </authorList>
    </citation>
    <scope>IDENTIFICATION</scope>
    <source>
        <tissue evidence="4">Whole organism</tissue>
    </source>
</reference>
<accession>A0A8B7PPK9</accession>
<evidence type="ECO:0000313" key="3">
    <source>
        <dbReference type="Proteomes" id="UP000694843"/>
    </source>
</evidence>
<dbReference type="Proteomes" id="UP000694843">
    <property type="component" value="Unplaced"/>
</dbReference>
<dbReference type="Pfam" id="PF04427">
    <property type="entry name" value="Brix"/>
    <property type="match status" value="1"/>
</dbReference>
<dbReference type="PANTHER" id="PTHR12661">
    <property type="entry name" value="PETER PAN-RELATED"/>
    <property type="match status" value="1"/>
</dbReference>
<gene>
    <name evidence="4" type="primary">LOC108683156</name>
</gene>
<dbReference type="GO" id="GO:0000027">
    <property type="term" value="P:ribosomal large subunit assembly"/>
    <property type="evidence" value="ECO:0007669"/>
    <property type="project" value="TreeGrafter"/>
</dbReference>
<dbReference type="CTD" id="56342"/>
<dbReference type="PROSITE" id="PS50833">
    <property type="entry name" value="BRIX"/>
    <property type="match status" value="1"/>
</dbReference>
<dbReference type="OrthoDB" id="10261452at2759"/>
<dbReference type="GO" id="GO:0006364">
    <property type="term" value="P:rRNA processing"/>
    <property type="evidence" value="ECO:0007669"/>
    <property type="project" value="InterPro"/>
</dbReference>
<protein>
    <submittedName>
        <fullName evidence="4">Suppressor of SWI4 1 homolog</fullName>
    </submittedName>
</protein>
<dbReference type="GO" id="GO:0019843">
    <property type="term" value="F:rRNA binding"/>
    <property type="evidence" value="ECO:0007669"/>
    <property type="project" value="InterPro"/>
</dbReference>
<proteinExistence type="predicted"/>
<dbReference type="PANTHER" id="PTHR12661:SF5">
    <property type="entry name" value="SUPPRESSOR OF SWI4 1 HOMOLOG"/>
    <property type="match status" value="1"/>
</dbReference>